<dbReference type="KEGG" id="pmuc:ING2E5A_2983"/>
<reference evidence="1 2" key="1">
    <citation type="submission" date="2016-08" db="EMBL/GenBank/DDBJ databases">
        <authorList>
            <person name="Seilhamer J.J."/>
        </authorList>
    </citation>
    <scope>NUCLEOTIDE SEQUENCE [LARGE SCALE GENOMIC DNA]</scope>
    <source>
        <strain evidence="1">ING2-E5A</strain>
    </source>
</reference>
<proteinExistence type="predicted"/>
<gene>
    <name evidence="1" type="ORF">ING2E5A_2983</name>
</gene>
<dbReference type="Proteomes" id="UP000178485">
    <property type="component" value="Chromosome i"/>
</dbReference>
<organism evidence="1 2">
    <name type="scientific">Petrimonas mucosa</name>
    <dbReference type="NCBI Taxonomy" id="1642646"/>
    <lineage>
        <taxon>Bacteria</taxon>
        <taxon>Pseudomonadati</taxon>
        <taxon>Bacteroidota</taxon>
        <taxon>Bacteroidia</taxon>
        <taxon>Bacteroidales</taxon>
        <taxon>Dysgonomonadaceae</taxon>
        <taxon>Petrimonas</taxon>
    </lineage>
</organism>
<sequence length="35" mass="4060">MQKYCLVVLCGSPVFNNKKYEDKTGIYAILSWSFL</sequence>
<dbReference type="AlphaFoldDB" id="A0A1G4GB73"/>
<accession>A0A1G4GB73</accession>
<evidence type="ECO:0000313" key="2">
    <source>
        <dbReference type="Proteomes" id="UP000178485"/>
    </source>
</evidence>
<dbReference type="EMBL" id="LT608328">
    <property type="protein sequence ID" value="SCM59777.1"/>
    <property type="molecule type" value="Genomic_DNA"/>
</dbReference>
<protein>
    <submittedName>
        <fullName evidence="1">Uncharacterized protein</fullName>
    </submittedName>
</protein>
<evidence type="ECO:0000313" key="1">
    <source>
        <dbReference type="EMBL" id="SCM59777.1"/>
    </source>
</evidence>
<keyword evidence="2" id="KW-1185">Reference proteome</keyword>
<name>A0A1G4GB73_9BACT</name>